<proteinExistence type="predicted"/>
<dbReference type="EMBL" id="VSSQ01004740">
    <property type="protein sequence ID" value="MPM26459.1"/>
    <property type="molecule type" value="Genomic_DNA"/>
</dbReference>
<evidence type="ECO:0000313" key="1">
    <source>
        <dbReference type="EMBL" id="MPM26459.1"/>
    </source>
</evidence>
<protein>
    <submittedName>
        <fullName evidence="1">Uncharacterized protein</fullName>
    </submittedName>
</protein>
<comment type="caution">
    <text evidence="1">The sequence shown here is derived from an EMBL/GenBank/DDBJ whole genome shotgun (WGS) entry which is preliminary data.</text>
</comment>
<gene>
    <name evidence="1" type="ORF">SDC9_72961</name>
</gene>
<name>A0A644YDV4_9ZZZZ</name>
<reference evidence="1" key="1">
    <citation type="submission" date="2019-08" db="EMBL/GenBank/DDBJ databases">
        <authorList>
            <person name="Kucharzyk K."/>
            <person name="Murdoch R.W."/>
            <person name="Higgins S."/>
            <person name="Loffler F."/>
        </authorList>
    </citation>
    <scope>NUCLEOTIDE SEQUENCE</scope>
</reference>
<organism evidence="1">
    <name type="scientific">bioreactor metagenome</name>
    <dbReference type="NCBI Taxonomy" id="1076179"/>
    <lineage>
        <taxon>unclassified sequences</taxon>
        <taxon>metagenomes</taxon>
        <taxon>ecological metagenomes</taxon>
    </lineage>
</organism>
<dbReference type="AlphaFoldDB" id="A0A644YDV4"/>
<accession>A0A644YDV4</accession>
<sequence>MKRLFRAGTYHVGSAFSKAMSRHSWRILIKIILIGRKHFAIRYLKQSSVIFDFKSLPGIGYPIAIGWIKSIRFSQFYSADFLHDLRPAA</sequence>